<dbReference type="PROSITE" id="PS00177">
    <property type="entry name" value="TOPOISOMERASE_II"/>
    <property type="match status" value="1"/>
</dbReference>
<dbReference type="FunFam" id="3.40.50.670:FF:000001">
    <property type="entry name" value="DNA topoisomerase 2"/>
    <property type="match status" value="1"/>
</dbReference>
<dbReference type="SUPFAM" id="SSF54211">
    <property type="entry name" value="Ribosomal protein S5 domain 2-like"/>
    <property type="match status" value="1"/>
</dbReference>
<comment type="function">
    <text evidence="9">Control of topological states of DNA by transient breakage and subsequent rejoining of DNA strands. Topoisomerase II makes double-strand breaks.</text>
</comment>
<reference evidence="12" key="1">
    <citation type="submission" date="2021-06" db="EMBL/GenBank/DDBJ databases">
        <authorList>
            <person name="Kallberg Y."/>
            <person name="Tangrot J."/>
            <person name="Rosling A."/>
        </authorList>
    </citation>
    <scope>NUCLEOTIDE SEQUENCE</scope>
    <source>
        <strain evidence="12">BR232B</strain>
    </source>
</reference>
<dbReference type="OrthoDB" id="276498at2759"/>
<comment type="caution">
    <text evidence="12">The sequence shown here is derived from an EMBL/GenBank/DDBJ whole genome shotgun (WGS) entry which is preliminary data.</text>
</comment>
<accession>A0A9N9DHQ1</accession>
<dbReference type="GO" id="GO:0005524">
    <property type="term" value="F:ATP binding"/>
    <property type="evidence" value="ECO:0007669"/>
    <property type="project" value="UniProtKB-UniRule"/>
</dbReference>
<dbReference type="Gene3D" id="3.30.565.10">
    <property type="entry name" value="Histidine kinase-like ATPase, C-terminal domain"/>
    <property type="match status" value="1"/>
</dbReference>
<evidence type="ECO:0000259" key="11">
    <source>
        <dbReference type="Pfam" id="PF02518"/>
    </source>
</evidence>
<dbReference type="Pfam" id="PF02518">
    <property type="entry name" value="HATPase_c"/>
    <property type="match status" value="1"/>
</dbReference>
<evidence type="ECO:0000313" key="12">
    <source>
        <dbReference type="EMBL" id="CAG8636699.1"/>
    </source>
</evidence>
<evidence type="ECO:0000256" key="9">
    <source>
        <dbReference type="RuleBase" id="RU362094"/>
    </source>
</evidence>
<evidence type="ECO:0000256" key="4">
    <source>
        <dbReference type="ARBA" id="ARBA00022741"/>
    </source>
</evidence>
<dbReference type="PANTHER" id="PTHR10169">
    <property type="entry name" value="DNA TOPOISOMERASE/GYRASE"/>
    <property type="match status" value="1"/>
</dbReference>
<dbReference type="Pfam" id="PF00204">
    <property type="entry name" value="DNA_gyraseB"/>
    <property type="match status" value="1"/>
</dbReference>
<keyword evidence="8 9" id="KW-0413">Isomerase</keyword>
<dbReference type="InterPro" id="IPR050634">
    <property type="entry name" value="DNA_Topoisomerase_II"/>
</dbReference>
<keyword evidence="7 9" id="KW-0238">DNA-binding</keyword>
<evidence type="ECO:0000256" key="1">
    <source>
        <dbReference type="ARBA" id="ARBA00000185"/>
    </source>
</evidence>
<comment type="subunit">
    <text evidence="9">Homodimer.</text>
</comment>
<keyword evidence="13" id="KW-1185">Reference proteome</keyword>
<keyword evidence="6 9" id="KW-0799">Topoisomerase</keyword>
<dbReference type="PANTHER" id="PTHR10169:SF38">
    <property type="entry name" value="DNA TOPOISOMERASE 2"/>
    <property type="match status" value="1"/>
</dbReference>
<dbReference type="Gene3D" id="3.30.230.10">
    <property type="match status" value="1"/>
</dbReference>
<dbReference type="GO" id="GO:0005634">
    <property type="term" value="C:nucleus"/>
    <property type="evidence" value="ECO:0007669"/>
    <property type="project" value="TreeGrafter"/>
</dbReference>
<dbReference type="InterPro" id="IPR013506">
    <property type="entry name" value="Topo_IIA_bsu_dom2"/>
</dbReference>
<dbReference type="InterPro" id="IPR018522">
    <property type="entry name" value="TopoIIA_CS"/>
</dbReference>
<evidence type="ECO:0000256" key="5">
    <source>
        <dbReference type="ARBA" id="ARBA00022840"/>
    </source>
</evidence>
<evidence type="ECO:0000256" key="6">
    <source>
        <dbReference type="ARBA" id="ARBA00023029"/>
    </source>
</evidence>
<proteinExistence type="inferred from homology"/>
<dbReference type="SMART" id="SM00433">
    <property type="entry name" value="TOP2c"/>
    <property type="match status" value="1"/>
</dbReference>
<dbReference type="EMBL" id="CAJVPI010002138">
    <property type="protein sequence ID" value="CAG8636699.1"/>
    <property type="molecule type" value="Genomic_DNA"/>
</dbReference>
<protein>
    <recommendedName>
        <fullName evidence="9">DNA topoisomerase 2</fullName>
        <ecNumber evidence="9">5.6.2.2</ecNumber>
    </recommendedName>
</protein>
<comment type="cofactor">
    <cofactor evidence="2">
        <name>Mg(2+)</name>
        <dbReference type="ChEBI" id="CHEBI:18420"/>
    </cofactor>
</comment>
<dbReference type="GO" id="GO:0000712">
    <property type="term" value="P:resolution of meiotic recombination intermediates"/>
    <property type="evidence" value="ECO:0007669"/>
    <property type="project" value="TreeGrafter"/>
</dbReference>
<comment type="similarity">
    <text evidence="3 9">Belongs to the type II topoisomerase family.</text>
</comment>
<keyword evidence="5 9" id="KW-0067">ATP-binding</keyword>
<dbReference type="SUPFAM" id="SSF56719">
    <property type="entry name" value="Type II DNA topoisomerase"/>
    <property type="match status" value="1"/>
</dbReference>
<dbReference type="InterPro" id="IPR001241">
    <property type="entry name" value="Topo_IIA"/>
</dbReference>
<dbReference type="AlphaFoldDB" id="A0A9N9DHQ1"/>
<dbReference type="PRINTS" id="PR00418">
    <property type="entry name" value="TPI2FAMILY"/>
</dbReference>
<dbReference type="Gene3D" id="3.40.50.670">
    <property type="match status" value="1"/>
</dbReference>
<evidence type="ECO:0000256" key="7">
    <source>
        <dbReference type="ARBA" id="ARBA00023125"/>
    </source>
</evidence>
<evidence type="ECO:0000313" key="13">
    <source>
        <dbReference type="Proteomes" id="UP000789739"/>
    </source>
</evidence>
<feature type="domain" description="Histidine kinase/HSP90-like ATPase" evidence="11">
    <location>
        <begin position="65"/>
        <end position="199"/>
    </location>
</feature>
<evidence type="ECO:0000259" key="10">
    <source>
        <dbReference type="Pfam" id="PF00204"/>
    </source>
</evidence>
<evidence type="ECO:0000256" key="3">
    <source>
        <dbReference type="ARBA" id="ARBA00011080"/>
    </source>
</evidence>
<organism evidence="12 13">
    <name type="scientific">Paraglomus brasilianum</name>
    <dbReference type="NCBI Taxonomy" id="144538"/>
    <lineage>
        <taxon>Eukaryota</taxon>
        <taxon>Fungi</taxon>
        <taxon>Fungi incertae sedis</taxon>
        <taxon>Mucoromycota</taxon>
        <taxon>Glomeromycotina</taxon>
        <taxon>Glomeromycetes</taxon>
        <taxon>Paraglomerales</taxon>
        <taxon>Paraglomeraceae</taxon>
        <taxon>Paraglomus</taxon>
    </lineage>
</organism>
<dbReference type="InterPro" id="IPR013760">
    <property type="entry name" value="Topo_IIA-like_dom_sf"/>
</dbReference>
<comment type="catalytic activity">
    <reaction evidence="1 9">
        <text>ATP-dependent breakage, passage and rejoining of double-stranded DNA.</text>
        <dbReference type="EC" id="5.6.2.2"/>
    </reaction>
</comment>
<dbReference type="GO" id="GO:0003677">
    <property type="term" value="F:DNA binding"/>
    <property type="evidence" value="ECO:0007669"/>
    <property type="project" value="UniProtKB-UniRule"/>
</dbReference>
<dbReference type="InterPro" id="IPR003594">
    <property type="entry name" value="HATPase_dom"/>
</dbReference>
<dbReference type="GO" id="GO:0000819">
    <property type="term" value="P:sister chromatid segregation"/>
    <property type="evidence" value="ECO:0007669"/>
    <property type="project" value="TreeGrafter"/>
</dbReference>
<dbReference type="GO" id="GO:0006265">
    <property type="term" value="P:DNA topological change"/>
    <property type="evidence" value="ECO:0007669"/>
    <property type="project" value="UniProtKB-UniRule"/>
</dbReference>
<dbReference type="SUPFAM" id="SSF55874">
    <property type="entry name" value="ATPase domain of HSP90 chaperone/DNA topoisomerase II/histidine kinase"/>
    <property type="match status" value="1"/>
</dbReference>
<evidence type="ECO:0000256" key="8">
    <source>
        <dbReference type="ARBA" id="ARBA00023235"/>
    </source>
</evidence>
<dbReference type="EC" id="5.6.2.2" evidence="9"/>
<feature type="domain" description="DNA topoisomerase type IIA subunit B" evidence="10">
    <location>
        <begin position="253"/>
        <end position="326"/>
    </location>
</feature>
<dbReference type="InterPro" id="IPR014721">
    <property type="entry name" value="Ribsml_uS5_D2-typ_fold_subgr"/>
</dbReference>
<dbReference type="Proteomes" id="UP000789739">
    <property type="component" value="Unassembled WGS sequence"/>
</dbReference>
<dbReference type="InterPro" id="IPR020568">
    <property type="entry name" value="Ribosomal_Su5_D2-typ_SF"/>
</dbReference>
<name>A0A9N9DHQ1_9GLOM</name>
<keyword evidence="4 9" id="KW-0547">Nucleotide-binding</keyword>
<sequence>MVTAPLAPRVKKTEETYQKVTQIEHIVKRPDTYIGSVQVVNDARWVFDKNKEAMTHRLVTFVPGLYKIFDEILVNAADNKIRDPSMDTIKVTIDAADNTISIYNNGQGIPVEVHKKENVYVPELIFGHLLTSSNYDDDEKKVTGGRNGYGAKLLYTAADNTNLVYGFLFAIDIMGQMSQPKLTTASKKEDFTRITFKPDLGKFGMTTIDKDTEALLVKLVYDLAGSEDEGTKPTLITKILTIDGKLVFASVMGPTDQLVREITETIKKKFKQITPPKPSQIKNHLWIFLNCLIENLAFDSQTKDTLTLQRSAFGSTAVLSDDFVKKSEILSTQIYDWNITDKTYQRLIKVLFTFFLVLKTNIIDNIAKLMKVKQEQQLRKTDGHKLSRISGIAKLDDANQAGTRNGSRCTLILTEGDSAKALAVSGLSIVGRDHFGVFP</sequence>
<gene>
    <name evidence="12" type="ORF">PBRASI_LOCUS9547</name>
</gene>
<dbReference type="InterPro" id="IPR036890">
    <property type="entry name" value="HATPase_C_sf"/>
</dbReference>
<dbReference type="InterPro" id="IPR013759">
    <property type="entry name" value="Topo_IIA_B_C"/>
</dbReference>
<evidence type="ECO:0000256" key="2">
    <source>
        <dbReference type="ARBA" id="ARBA00001946"/>
    </source>
</evidence>
<dbReference type="GO" id="GO:0003918">
    <property type="term" value="F:DNA topoisomerase type II (double strand cut, ATP-hydrolyzing) activity"/>
    <property type="evidence" value="ECO:0007669"/>
    <property type="project" value="UniProtKB-UniRule"/>
</dbReference>